<dbReference type="PROSITE" id="PS51625">
    <property type="entry name" value="SAM_MT_TRMB"/>
    <property type="match status" value="1"/>
</dbReference>
<feature type="binding site" evidence="7">
    <location>
        <position position="135"/>
    </location>
    <ligand>
        <name>S-adenosyl-L-methionine</name>
        <dbReference type="ChEBI" id="CHEBI:59789"/>
    </ligand>
</feature>
<dbReference type="NCBIfam" id="TIGR00091">
    <property type="entry name" value="tRNA (guanosine(46)-N7)-methyltransferase TrmB"/>
    <property type="match status" value="1"/>
</dbReference>
<dbReference type="InterPro" id="IPR055361">
    <property type="entry name" value="tRNA_methyltr_TrmB_bact"/>
</dbReference>
<evidence type="ECO:0000256" key="1">
    <source>
        <dbReference type="ARBA" id="ARBA00000142"/>
    </source>
</evidence>
<evidence type="ECO:0000256" key="4">
    <source>
        <dbReference type="ARBA" id="ARBA00022679"/>
    </source>
</evidence>
<dbReference type="Pfam" id="PF02390">
    <property type="entry name" value="Methyltransf_4"/>
    <property type="match status" value="1"/>
</dbReference>
<keyword evidence="10" id="KW-1185">Reference proteome</keyword>
<keyword evidence="5 7" id="KW-0949">S-adenosyl-L-methionine</keyword>
<keyword evidence="4 7" id="KW-0808">Transferase</keyword>
<dbReference type="InterPro" id="IPR029063">
    <property type="entry name" value="SAM-dependent_MTases_sf"/>
</dbReference>
<feature type="binding site" evidence="7">
    <location>
        <position position="194"/>
    </location>
    <ligand>
        <name>substrate</name>
    </ligand>
</feature>
<dbReference type="UniPathway" id="UPA00989"/>
<feature type="binding site" evidence="7">
    <location>
        <position position="158"/>
    </location>
    <ligand>
        <name>S-adenosyl-L-methionine</name>
        <dbReference type="ChEBI" id="CHEBI:59789"/>
    </ligand>
</feature>
<sequence length="268" mass="29945">MAQRDSGLDPVVPTTPDGRPLARTRSFTRRGGRMPDRHERAMEEHGATYLLDLPLNGTDTTLDPEYRFDKEAVFGRSAPLIVEIGSGAGDAVVHAATLHPDVDFLAFEVWRPGVAHTITKAVAASVTNLRIAIADAAWSMPLMFEPGSLHEVWTFFPDPWPKTKHHKRRMVQPSFALEVAELLEPGGVWRLATDWADYAWQMRDVVEGCAQFTNPYAGRFADPGDPDVDPEGSRGGFAPRFEDRPMTRFEKKGLRVERIVRDLAVTRL</sequence>
<dbReference type="EMBL" id="QTUA01000001">
    <property type="protein sequence ID" value="REF30780.1"/>
    <property type="molecule type" value="Genomic_DNA"/>
</dbReference>
<proteinExistence type="inferred from homology"/>
<accession>A0A3D9US04</accession>
<dbReference type="GO" id="GO:0008176">
    <property type="term" value="F:tRNA (guanine(46)-N7)-methyltransferase activity"/>
    <property type="evidence" value="ECO:0007669"/>
    <property type="project" value="UniProtKB-UniRule"/>
</dbReference>
<feature type="binding site" evidence="7">
    <location>
        <position position="83"/>
    </location>
    <ligand>
        <name>S-adenosyl-L-methionine</name>
        <dbReference type="ChEBI" id="CHEBI:59789"/>
    </ligand>
</feature>
<gene>
    <name evidence="7" type="primary">trmB</name>
    <name evidence="9" type="ORF">DFJ65_1800</name>
</gene>
<dbReference type="Proteomes" id="UP000256253">
    <property type="component" value="Unassembled WGS sequence"/>
</dbReference>
<dbReference type="Gene3D" id="3.40.50.150">
    <property type="entry name" value="Vaccinia Virus protein VP39"/>
    <property type="match status" value="1"/>
</dbReference>
<comment type="function">
    <text evidence="2 7">Catalyzes the formation of N(7)-methylguanine at position 46 (m7G46) in tRNA.</text>
</comment>
<comment type="caution">
    <text evidence="7">Lacks conserved residue(s) required for the propagation of feature annotation.</text>
</comment>
<keyword evidence="6 7" id="KW-0819">tRNA processing</keyword>
<dbReference type="InterPro" id="IPR003358">
    <property type="entry name" value="tRNA_(Gua-N-7)_MeTrfase_Trmb"/>
</dbReference>
<comment type="catalytic activity">
    <reaction evidence="1 7">
        <text>guanosine(46) in tRNA + S-adenosyl-L-methionine = N(7)-methylguanosine(46) in tRNA + S-adenosyl-L-homocysteine</text>
        <dbReference type="Rhea" id="RHEA:42708"/>
        <dbReference type="Rhea" id="RHEA-COMP:10188"/>
        <dbReference type="Rhea" id="RHEA-COMP:10189"/>
        <dbReference type="ChEBI" id="CHEBI:57856"/>
        <dbReference type="ChEBI" id="CHEBI:59789"/>
        <dbReference type="ChEBI" id="CHEBI:74269"/>
        <dbReference type="ChEBI" id="CHEBI:74480"/>
        <dbReference type="EC" id="2.1.1.33"/>
    </reaction>
</comment>
<evidence type="ECO:0000256" key="7">
    <source>
        <dbReference type="HAMAP-Rule" id="MF_01057"/>
    </source>
</evidence>
<feature type="binding site" evidence="7">
    <location>
        <position position="108"/>
    </location>
    <ligand>
        <name>S-adenosyl-L-methionine</name>
        <dbReference type="ChEBI" id="CHEBI:59789"/>
    </ligand>
</feature>
<evidence type="ECO:0000256" key="8">
    <source>
        <dbReference type="SAM" id="MobiDB-lite"/>
    </source>
</evidence>
<evidence type="ECO:0000256" key="3">
    <source>
        <dbReference type="ARBA" id="ARBA00022603"/>
    </source>
</evidence>
<dbReference type="EC" id="2.1.1.33" evidence="7"/>
<feature type="binding site" evidence="7">
    <location>
        <begin position="247"/>
        <end position="250"/>
    </location>
    <ligand>
        <name>substrate</name>
    </ligand>
</feature>
<dbReference type="PANTHER" id="PTHR23417">
    <property type="entry name" value="3-DEOXY-D-MANNO-OCTULOSONIC-ACID TRANSFERASE/TRNA GUANINE-N 7 - -METHYLTRANSFERASE"/>
    <property type="match status" value="1"/>
</dbReference>
<keyword evidence="3 7" id="KW-0489">Methyltransferase</keyword>
<comment type="pathway">
    <text evidence="7">tRNA modification; N(7)-methylguanine-tRNA biosynthesis.</text>
</comment>
<comment type="caution">
    <text evidence="9">The sequence shown here is derived from an EMBL/GenBank/DDBJ whole genome shotgun (WGS) entry which is preliminary data.</text>
</comment>
<feature type="binding site" evidence="7">
    <location>
        <position position="162"/>
    </location>
    <ligand>
        <name>substrate</name>
    </ligand>
</feature>
<evidence type="ECO:0000256" key="5">
    <source>
        <dbReference type="ARBA" id="ARBA00022691"/>
    </source>
</evidence>
<reference evidence="9 10" key="1">
    <citation type="submission" date="2018-08" db="EMBL/GenBank/DDBJ databases">
        <title>Sequencing the genomes of 1000 actinobacteria strains.</title>
        <authorList>
            <person name="Klenk H.-P."/>
        </authorList>
    </citation>
    <scope>NUCLEOTIDE SEQUENCE [LARGE SCALE GENOMIC DNA]</scope>
    <source>
        <strain evidence="9 10">DSM 22967</strain>
    </source>
</reference>
<dbReference type="HAMAP" id="MF_01057">
    <property type="entry name" value="tRNA_methyltr_TrmB"/>
    <property type="match status" value="1"/>
</dbReference>
<evidence type="ECO:0000313" key="9">
    <source>
        <dbReference type="EMBL" id="REF30780.1"/>
    </source>
</evidence>
<feature type="region of interest" description="Disordered" evidence="8">
    <location>
        <begin position="1"/>
        <end position="37"/>
    </location>
</feature>
<evidence type="ECO:0000313" key="10">
    <source>
        <dbReference type="Proteomes" id="UP000256253"/>
    </source>
</evidence>
<dbReference type="GO" id="GO:0043527">
    <property type="term" value="C:tRNA methyltransferase complex"/>
    <property type="evidence" value="ECO:0007669"/>
    <property type="project" value="TreeGrafter"/>
</dbReference>
<dbReference type="RefSeq" id="WP_245950138.1">
    <property type="nucleotide sequence ID" value="NZ_QTUA01000001.1"/>
</dbReference>
<name>A0A3D9US04_9MICO</name>
<evidence type="ECO:0000256" key="6">
    <source>
        <dbReference type="ARBA" id="ARBA00022694"/>
    </source>
</evidence>
<evidence type="ECO:0000256" key="2">
    <source>
        <dbReference type="ARBA" id="ARBA00003015"/>
    </source>
</evidence>
<feature type="region of interest" description="Disordered" evidence="8">
    <location>
        <begin position="221"/>
        <end position="240"/>
    </location>
</feature>
<dbReference type="AlphaFoldDB" id="A0A3D9US04"/>
<organism evidence="9 10">
    <name type="scientific">Calidifontibacter indicus</name>
    <dbReference type="NCBI Taxonomy" id="419650"/>
    <lineage>
        <taxon>Bacteria</taxon>
        <taxon>Bacillati</taxon>
        <taxon>Actinomycetota</taxon>
        <taxon>Actinomycetes</taxon>
        <taxon>Micrococcales</taxon>
        <taxon>Dermacoccaceae</taxon>
        <taxon>Calidifontibacter</taxon>
    </lineage>
</organism>
<comment type="similarity">
    <text evidence="7">Belongs to the class I-like SAM-binding methyltransferase superfamily. TrmB family.</text>
</comment>
<dbReference type="SUPFAM" id="SSF53335">
    <property type="entry name" value="S-adenosyl-L-methionine-dependent methyltransferases"/>
    <property type="match status" value="1"/>
</dbReference>
<protein>
    <recommendedName>
        <fullName evidence="7">tRNA (guanine-N(7)-)-methyltransferase</fullName>
        <ecNumber evidence="7">2.1.1.33</ecNumber>
    </recommendedName>
    <alternativeName>
        <fullName evidence="7">tRNA (guanine(46)-N(7))-methyltransferase</fullName>
    </alternativeName>
    <alternativeName>
        <fullName evidence="7">tRNA(m7G46)-methyltransferase</fullName>
    </alternativeName>
</protein>
<dbReference type="PANTHER" id="PTHR23417:SF14">
    <property type="entry name" value="PENTACOTRIPEPTIDE-REPEAT REGION OF PRORP DOMAIN-CONTAINING PROTEIN"/>
    <property type="match status" value="1"/>
</dbReference>